<dbReference type="AlphaFoldDB" id="A0A6A6J7K0"/>
<dbReference type="RefSeq" id="XP_033692427.1">
    <property type="nucleotide sequence ID" value="XM_033835131.1"/>
</dbReference>
<accession>A0A6A6J7K0</accession>
<feature type="region of interest" description="Disordered" evidence="1">
    <location>
        <begin position="1"/>
        <end position="128"/>
    </location>
</feature>
<reference evidence="2" key="1">
    <citation type="journal article" date="2020" name="Stud. Mycol.">
        <title>101 Dothideomycetes genomes: a test case for predicting lifestyles and emergence of pathogens.</title>
        <authorList>
            <person name="Haridas S."/>
            <person name="Albert R."/>
            <person name="Binder M."/>
            <person name="Bloem J."/>
            <person name="Labutti K."/>
            <person name="Salamov A."/>
            <person name="Andreopoulos B."/>
            <person name="Baker S."/>
            <person name="Barry K."/>
            <person name="Bills G."/>
            <person name="Bluhm B."/>
            <person name="Cannon C."/>
            <person name="Castanera R."/>
            <person name="Culley D."/>
            <person name="Daum C."/>
            <person name="Ezra D."/>
            <person name="Gonzalez J."/>
            <person name="Henrissat B."/>
            <person name="Kuo A."/>
            <person name="Liang C."/>
            <person name="Lipzen A."/>
            <person name="Lutzoni F."/>
            <person name="Magnuson J."/>
            <person name="Mondo S."/>
            <person name="Nolan M."/>
            <person name="Ohm R."/>
            <person name="Pangilinan J."/>
            <person name="Park H.-J."/>
            <person name="Ramirez L."/>
            <person name="Alfaro M."/>
            <person name="Sun H."/>
            <person name="Tritt A."/>
            <person name="Yoshinaga Y."/>
            <person name="Zwiers L.-H."/>
            <person name="Turgeon B."/>
            <person name="Goodwin S."/>
            <person name="Spatafora J."/>
            <person name="Crous P."/>
            <person name="Grigoriev I."/>
        </authorList>
    </citation>
    <scope>NUCLEOTIDE SEQUENCE</scope>
    <source>
        <strain evidence="2">CBS 122368</strain>
    </source>
</reference>
<sequence length="128" mass="13110">MSSNLIPTEPGGEQTQYEGIHTHVDPPSKQPGQMGDPATSTASPPAHAHKAASNAPNTQSVTPAEKMRYGQSIQEGGMGGKTDAATGEAGEEGGFGGTEALEQGGDAAQERREQGYGGERDMDRSIGA</sequence>
<feature type="compositionally biased region" description="Low complexity" evidence="1">
    <location>
        <begin position="37"/>
        <end position="57"/>
    </location>
</feature>
<dbReference type="GeneID" id="54588461"/>
<dbReference type="EMBL" id="ML987189">
    <property type="protein sequence ID" value="KAF2257423.1"/>
    <property type="molecule type" value="Genomic_DNA"/>
</dbReference>
<name>A0A6A6J7K0_9PLEO</name>
<proteinExistence type="predicted"/>
<keyword evidence="3" id="KW-1185">Reference proteome</keyword>
<dbReference type="Proteomes" id="UP000800094">
    <property type="component" value="Unassembled WGS sequence"/>
</dbReference>
<evidence type="ECO:0000313" key="3">
    <source>
        <dbReference type="Proteomes" id="UP000800094"/>
    </source>
</evidence>
<evidence type="ECO:0000256" key="1">
    <source>
        <dbReference type="SAM" id="MobiDB-lite"/>
    </source>
</evidence>
<feature type="compositionally biased region" description="Basic and acidic residues" evidence="1">
    <location>
        <begin position="108"/>
        <end position="128"/>
    </location>
</feature>
<dbReference type="OrthoDB" id="5386823at2759"/>
<organism evidence="2 3">
    <name type="scientific">Trematosphaeria pertusa</name>
    <dbReference type="NCBI Taxonomy" id="390896"/>
    <lineage>
        <taxon>Eukaryota</taxon>
        <taxon>Fungi</taxon>
        <taxon>Dikarya</taxon>
        <taxon>Ascomycota</taxon>
        <taxon>Pezizomycotina</taxon>
        <taxon>Dothideomycetes</taxon>
        <taxon>Pleosporomycetidae</taxon>
        <taxon>Pleosporales</taxon>
        <taxon>Massarineae</taxon>
        <taxon>Trematosphaeriaceae</taxon>
        <taxon>Trematosphaeria</taxon>
    </lineage>
</organism>
<evidence type="ECO:0000313" key="2">
    <source>
        <dbReference type="EMBL" id="KAF2257423.1"/>
    </source>
</evidence>
<gene>
    <name evidence="2" type="ORF">BU26DRAFT_599926</name>
</gene>
<protein>
    <submittedName>
        <fullName evidence="2">Uncharacterized protein</fullName>
    </submittedName>
</protein>